<dbReference type="PaxDb" id="3880-AET00011"/>
<keyword evidence="4" id="KW-1185">Reference proteome</keyword>
<evidence type="ECO:0000256" key="1">
    <source>
        <dbReference type="SAM" id="MobiDB-lite"/>
    </source>
</evidence>
<evidence type="ECO:0000313" key="2">
    <source>
        <dbReference type="EMBL" id="AET00011.1"/>
    </source>
</evidence>
<reference evidence="2 4" key="2">
    <citation type="journal article" date="2014" name="BMC Genomics">
        <title>An improved genome release (version Mt4.0) for the model legume Medicago truncatula.</title>
        <authorList>
            <person name="Tang H."/>
            <person name="Krishnakumar V."/>
            <person name="Bidwell S."/>
            <person name="Rosen B."/>
            <person name="Chan A."/>
            <person name="Zhou S."/>
            <person name="Gentzbittel L."/>
            <person name="Childs K.L."/>
            <person name="Yandell M."/>
            <person name="Gundlach H."/>
            <person name="Mayer K.F."/>
            <person name="Schwartz D.C."/>
            <person name="Town C.D."/>
        </authorList>
    </citation>
    <scope>GENOME REANNOTATION</scope>
    <source>
        <strain evidence="3 4">cv. Jemalong A17</strain>
    </source>
</reference>
<evidence type="ECO:0000313" key="4">
    <source>
        <dbReference type="Proteomes" id="UP000002051"/>
    </source>
</evidence>
<reference evidence="3" key="3">
    <citation type="submission" date="2015-04" db="UniProtKB">
        <authorList>
            <consortium name="EnsemblPlants"/>
        </authorList>
    </citation>
    <scope>IDENTIFICATION</scope>
    <source>
        <strain evidence="3">cv. Jemalong A17</strain>
    </source>
</reference>
<gene>
    <name evidence="2" type="ordered locus">MTR_5g087400</name>
</gene>
<proteinExistence type="predicted"/>
<protein>
    <submittedName>
        <fullName evidence="2 3">Uncharacterized protein</fullName>
    </submittedName>
</protein>
<dbReference type="AlphaFoldDB" id="G7KHF9"/>
<reference evidence="2 4" key="1">
    <citation type="journal article" date="2011" name="Nature">
        <title>The Medicago genome provides insight into the evolution of rhizobial symbioses.</title>
        <authorList>
            <person name="Young N.D."/>
            <person name="Debelle F."/>
            <person name="Oldroyd G.E."/>
            <person name="Geurts R."/>
            <person name="Cannon S.B."/>
            <person name="Udvardi M.K."/>
            <person name="Benedito V.A."/>
            <person name="Mayer K.F."/>
            <person name="Gouzy J."/>
            <person name="Schoof H."/>
            <person name="Van de Peer Y."/>
            <person name="Proost S."/>
            <person name="Cook D.R."/>
            <person name="Meyers B.C."/>
            <person name="Spannagl M."/>
            <person name="Cheung F."/>
            <person name="De Mita S."/>
            <person name="Krishnakumar V."/>
            <person name="Gundlach H."/>
            <person name="Zhou S."/>
            <person name="Mudge J."/>
            <person name="Bharti A.K."/>
            <person name="Murray J.D."/>
            <person name="Naoumkina M.A."/>
            <person name="Rosen B."/>
            <person name="Silverstein K.A."/>
            <person name="Tang H."/>
            <person name="Rombauts S."/>
            <person name="Zhao P.X."/>
            <person name="Zhou P."/>
            <person name="Barbe V."/>
            <person name="Bardou P."/>
            <person name="Bechner M."/>
            <person name="Bellec A."/>
            <person name="Berger A."/>
            <person name="Berges H."/>
            <person name="Bidwell S."/>
            <person name="Bisseling T."/>
            <person name="Choisne N."/>
            <person name="Couloux A."/>
            <person name="Denny R."/>
            <person name="Deshpande S."/>
            <person name="Dai X."/>
            <person name="Doyle J.J."/>
            <person name="Dudez A.M."/>
            <person name="Farmer A.D."/>
            <person name="Fouteau S."/>
            <person name="Franken C."/>
            <person name="Gibelin C."/>
            <person name="Gish J."/>
            <person name="Goldstein S."/>
            <person name="Gonzalez A.J."/>
            <person name="Green P.J."/>
            <person name="Hallab A."/>
            <person name="Hartog M."/>
            <person name="Hua A."/>
            <person name="Humphray S.J."/>
            <person name="Jeong D.H."/>
            <person name="Jing Y."/>
            <person name="Jocker A."/>
            <person name="Kenton S.M."/>
            <person name="Kim D.J."/>
            <person name="Klee K."/>
            <person name="Lai H."/>
            <person name="Lang C."/>
            <person name="Lin S."/>
            <person name="Macmil S.L."/>
            <person name="Magdelenat G."/>
            <person name="Matthews L."/>
            <person name="McCorrison J."/>
            <person name="Monaghan E.L."/>
            <person name="Mun J.H."/>
            <person name="Najar F.Z."/>
            <person name="Nicholson C."/>
            <person name="Noirot C."/>
            <person name="O'Bleness M."/>
            <person name="Paule C.R."/>
            <person name="Poulain J."/>
            <person name="Prion F."/>
            <person name="Qin B."/>
            <person name="Qu C."/>
            <person name="Retzel E.F."/>
            <person name="Riddle C."/>
            <person name="Sallet E."/>
            <person name="Samain S."/>
            <person name="Samson N."/>
            <person name="Sanders I."/>
            <person name="Saurat O."/>
            <person name="Scarpelli C."/>
            <person name="Schiex T."/>
            <person name="Segurens B."/>
            <person name="Severin A.J."/>
            <person name="Sherrier D.J."/>
            <person name="Shi R."/>
            <person name="Sims S."/>
            <person name="Singer S.R."/>
            <person name="Sinharoy S."/>
            <person name="Sterck L."/>
            <person name="Viollet A."/>
            <person name="Wang B.B."/>
            <person name="Wang K."/>
            <person name="Wang M."/>
            <person name="Wang X."/>
            <person name="Warfsmann J."/>
            <person name="Weissenbach J."/>
            <person name="White D.D."/>
            <person name="White J.D."/>
            <person name="Wiley G.B."/>
            <person name="Wincker P."/>
            <person name="Xing Y."/>
            <person name="Yang L."/>
            <person name="Yao Z."/>
            <person name="Ying F."/>
            <person name="Zhai J."/>
            <person name="Zhou L."/>
            <person name="Zuber A."/>
            <person name="Denarie J."/>
            <person name="Dixon R.A."/>
            <person name="May G.D."/>
            <person name="Schwartz D.C."/>
            <person name="Rogers J."/>
            <person name="Quetier F."/>
            <person name="Town C.D."/>
            <person name="Roe B.A."/>
        </authorList>
    </citation>
    <scope>NUCLEOTIDE SEQUENCE [LARGE SCALE GENOMIC DNA]</scope>
    <source>
        <strain evidence="2">A17</strain>
        <strain evidence="3 4">cv. Jemalong A17</strain>
    </source>
</reference>
<name>G7KHF9_MEDTR</name>
<dbReference type="HOGENOM" id="CLU_2761639_0_0_1"/>
<sequence>MISKKIRSKSGTQSTEAARSKGGSQDAKSDLLSTKKKMETGSTKLVPFIDGNLMRFICGPFKWRSILGNG</sequence>
<accession>G7KHF9</accession>
<dbReference type="EnsemblPlants" id="AET00011">
    <property type="protein sequence ID" value="AET00011"/>
    <property type="gene ID" value="MTR_5g087400"/>
</dbReference>
<organism evidence="2 4">
    <name type="scientific">Medicago truncatula</name>
    <name type="common">Barrel medic</name>
    <name type="synonym">Medicago tribuloides</name>
    <dbReference type="NCBI Taxonomy" id="3880"/>
    <lineage>
        <taxon>Eukaryota</taxon>
        <taxon>Viridiplantae</taxon>
        <taxon>Streptophyta</taxon>
        <taxon>Embryophyta</taxon>
        <taxon>Tracheophyta</taxon>
        <taxon>Spermatophyta</taxon>
        <taxon>Magnoliopsida</taxon>
        <taxon>eudicotyledons</taxon>
        <taxon>Gunneridae</taxon>
        <taxon>Pentapetalae</taxon>
        <taxon>rosids</taxon>
        <taxon>fabids</taxon>
        <taxon>Fabales</taxon>
        <taxon>Fabaceae</taxon>
        <taxon>Papilionoideae</taxon>
        <taxon>50 kb inversion clade</taxon>
        <taxon>NPAAA clade</taxon>
        <taxon>Hologalegina</taxon>
        <taxon>IRL clade</taxon>
        <taxon>Trifolieae</taxon>
        <taxon>Medicago</taxon>
    </lineage>
</organism>
<dbReference type="EMBL" id="CM001221">
    <property type="protein sequence ID" value="AET00011.1"/>
    <property type="molecule type" value="Genomic_DNA"/>
</dbReference>
<dbReference type="Proteomes" id="UP000002051">
    <property type="component" value="Chromosome 5"/>
</dbReference>
<feature type="region of interest" description="Disordered" evidence="1">
    <location>
        <begin position="1"/>
        <end position="36"/>
    </location>
</feature>
<evidence type="ECO:0000313" key="3">
    <source>
        <dbReference type="EnsemblPlants" id="AET00011"/>
    </source>
</evidence>